<evidence type="ECO:0000313" key="2">
    <source>
        <dbReference type="EMBL" id="BDR52911.1"/>
    </source>
</evidence>
<name>A0ABM8B7R6_9BIFI</name>
<proteinExistence type="inferred from homology"/>
<evidence type="ECO:0000256" key="1">
    <source>
        <dbReference type="HAMAP-Rule" id="MF_00652"/>
    </source>
</evidence>
<protein>
    <recommendedName>
        <fullName evidence="1">UPF0246 protein KIM372_08180</fullName>
    </recommendedName>
</protein>
<accession>A0ABM8B7R6</accession>
<dbReference type="Proteomes" id="UP001321766">
    <property type="component" value="Chromosome"/>
</dbReference>
<organism evidence="2 3">
    <name type="scientific">Bombiscardovia nodaiensis</name>
    <dbReference type="NCBI Taxonomy" id="2932181"/>
    <lineage>
        <taxon>Bacteria</taxon>
        <taxon>Bacillati</taxon>
        <taxon>Actinomycetota</taxon>
        <taxon>Actinomycetes</taxon>
        <taxon>Bifidobacteriales</taxon>
        <taxon>Bifidobacteriaceae</taxon>
        <taxon>Bombiscardovia</taxon>
    </lineage>
</organism>
<keyword evidence="3" id="KW-1185">Reference proteome</keyword>
<gene>
    <name evidence="2" type="ORF">KIM372_08180</name>
</gene>
<dbReference type="EMBL" id="AP026798">
    <property type="protein sequence ID" value="BDR52911.1"/>
    <property type="molecule type" value="Genomic_DNA"/>
</dbReference>
<reference evidence="2 3" key="1">
    <citation type="journal article" date="2023" name="Microbiol. Spectr.">
        <title>Symbiosis of Carpenter Bees with Uncharacterized Lactic Acid Bacteria Showing NAD Auxotrophy.</title>
        <authorList>
            <person name="Kawasaki S."/>
            <person name="Ozawa K."/>
            <person name="Mori T."/>
            <person name="Yamamoto A."/>
            <person name="Ito M."/>
            <person name="Ohkuma M."/>
            <person name="Sakamoto M."/>
            <person name="Matsutani M."/>
        </authorList>
    </citation>
    <scope>NUCLEOTIDE SEQUENCE [LARGE SCALE GENOMIC DNA]</scope>
    <source>
        <strain evidence="2 3">Kim37-2</strain>
    </source>
</reference>
<sequence length="330" mass="37111">MVKPLLDTYCLLLTTHESAQSAQGTRQQLYHHKAGQLSLTQAVTQVRMVTAFLTPVWKKPTIVYLLGHVHMIILLSPAKGMDFSSPLLTNSYTQPQWIEDAAQLVAQCQQLSLGEIQELMSISPGLAQLNLERFQNWQKDCALGPGRQAIQAFQGEAYEGLSAGDFSEPDLEYAQEHLRILSGLYGILRPLDLIQPYRLDMSTRLPTGAGPNLYHFWKDKLTGQLQEELSASPQPTLVNLASGEYFNVIQARQLGATIIQPIFLDQNKQGDYKIISAYAKRARGLMARFAIKNRLSHLEDLKQFKLNGYQFSPAQSSETQWRFTRAISQS</sequence>
<dbReference type="InterPro" id="IPR005583">
    <property type="entry name" value="YaaA"/>
</dbReference>
<dbReference type="HAMAP" id="MF_00652">
    <property type="entry name" value="UPF0246"/>
    <property type="match status" value="1"/>
</dbReference>
<dbReference type="NCBIfam" id="NF002542">
    <property type="entry name" value="PRK02101.1-3"/>
    <property type="match status" value="1"/>
</dbReference>
<dbReference type="PANTHER" id="PTHR30283:SF4">
    <property type="entry name" value="PEROXIDE STRESS RESISTANCE PROTEIN YAAA"/>
    <property type="match status" value="1"/>
</dbReference>
<dbReference type="PANTHER" id="PTHR30283">
    <property type="entry name" value="PEROXIDE STRESS RESPONSE PROTEIN YAAA"/>
    <property type="match status" value="1"/>
</dbReference>
<comment type="similarity">
    <text evidence="1">Belongs to the UPF0246 family.</text>
</comment>
<evidence type="ECO:0000313" key="3">
    <source>
        <dbReference type="Proteomes" id="UP001321766"/>
    </source>
</evidence>
<dbReference type="Pfam" id="PF03883">
    <property type="entry name" value="H2O2_YaaD"/>
    <property type="match status" value="1"/>
</dbReference>